<dbReference type="EMBL" id="CAESAJ010000050">
    <property type="protein sequence ID" value="CAB4336511.1"/>
    <property type="molecule type" value="Genomic_DNA"/>
</dbReference>
<name>A0A6J5Z1L6_9ZZZZ</name>
<accession>A0A6J5Z1L6</accession>
<proteinExistence type="predicted"/>
<gene>
    <name evidence="1" type="ORF">UFOPK3770_00608</name>
</gene>
<protein>
    <submittedName>
        <fullName evidence="1">Unannotated protein</fullName>
    </submittedName>
</protein>
<organism evidence="1">
    <name type="scientific">freshwater metagenome</name>
    <dbReference type="NCBI Taxonomy" id="449393"/>
    <lineage>
        <taxon>unclassified sequences</taxon>
        <taxon>metagenomes</taxon>
        <taxon>ecological metagenomes</taxon>
    </lineage>
</organism>
<evidence type="ECO:0000313" key="1">
    <source>
        <dbReference type="EMBL" id="CAB4336511.1"/>
    </source>
</evidence>
<dbReference type="AlphaFoldDB" id="A0A6J5Z1L6"/>
<reference evidence="1" key="1">
    <citation type="submission" date="2020-05" db="EMBL/GenBank/DDBJ databases">
        <authorList>
            <person name="Chiriac C."/>
            <person name="Salcher M."/>
            <person name="Ghai R."/>
            <person name="Kavagutti S V."/>
        </authorList>
    </citation>
    <scope>NUCLEOTIDE SEQUENCE</scope>
</reference>
<sequence>MRFDLALIGFAGRLRDDQHSRLASPISTTKVETVHPHDRERITDGATNCNHHY</sequence>